<dbReference type="Proteomes" id="UP000019027">
    <property type="component" value="Chromosome"/>
</dbReference>
<feature type="domain" description="KaiC" evidence="3">
    <location>
        <begin position="5"/>
        <end position="248"/>
    </location>
</feature>
<dbReference type="KEGG" id="ths:TES1_1503"/>
<name>W0I463_9EURY</name>
<dbReference type="HOGENOM" id="CLU_023669_2_0_2"/>
<dbReference type="EMBL" id="CP006965">
    <property type="protein sequence ID" value="AHF80881.1"/>
    <property type="molecule type" value="Genomic_DNA"/>
</dbReference>
<gene>
    <name evidence="4" type="ORF">TES1_1503</name>
</gene>
<dbReference type="AlphaFoldDB" id="W0I463"/>
<organism evidence="4 5">
    <name type="scientific">Thermococcus paralvinellae</name>
    <dbReference type="NCBI Taxonomy" id="582419"/>
    <lineage>
        <taxon>Archaea</taxon>
        <taxon>Methanobacteriati</taxon>
        <taxon>Methanobacteriota</taxon>
        <taxon>Thermococci</taxon>
        <taxon>Thermococcales</taxon>
        <taxon>Thermococcaceae</taxon>
        <taxon>Thermococcus</taxon>
    </lineage>
</organism>
<dbReference type="PANTHER" id="PTHR43637:SF1">
    <property type="entry name" value="UPF0273 PROTEIN TM_0370"/>
    <property type="match status" value="1"/>
</dbReference>
<dbReference type="SUPFAM" id="SSF52540">
    <property type="entry name" value="P-loop containing nucleoside triphosphate hydrolases"/>
    <property type="match status" value="1"/>
</dbReference>
<sequence length="248" mass="27996">MEIMKRVKTGLKILDDALHGGIPEGSTVLILGESGTGKTVLSAQFLYNGVVKYGEPGVYVIFREPAQMFKRYMRSFGWDFDKLEKAGRLLVVDGVSVGMGLPLGTSLLIIEEKEFSLETFFRYLYRAVSFVNAKRLVIDSLPLLMFRLTESNMRDALLNLIVFLKKLNITTFVISSPSFRKLSDIGAEFLFSGIIELRIREVKSVGGVTEYRREALIRKMRGTKHSLLYIPFEIDSNGVVMFESSLIK</sequence>
<evidence type="ECO:0000256" key="2">
    <source>
        <dbReference type="ARBA" id="ARBA00022840"/>
    </source>
</evidence>
<accession>W0I463</accession>
<evidence type="ECO:0000256" key="1">
    <source>
        <dbReference type="ARBA" id="ARBA00022741"/>
    </source>
</evidence>
<reference evidence="4 5" key="1">
    <citation type="journal article" date="2014" name="Int. J. Syst. Evol. Microbiol.">
        <title>Thermococcus paralvinellae sp. nov. and Thermococcus cleftensis sp. nov. of hyperthermophilic heterotrophs from deep-sea hydrothermal vents.</title>
        <authorList>
            <person name="Hensley S.A."/>
            <person name="Jung J.H."/>
            <person name="Park C.S."/>
            <person name="Holden J.F."/>
        </authorList>
    </citation>
    <scope>NUCLEOTIDE SEQUENCE [LARGE SCALE GENOMIC DNA]</scope>
    <source>
        <strain evidence="4 5">ES1</strain>
    </source>
</reference>
<keyword evidence="1" id="KW-0547">Nucleotide-binding</keyword>
<keyword evidence="2" id="KW-0067">ATP-binding</keyword>
<evidence type="ECO:0000313" key="4">
    <source>
        <dbReference type="EMBL" id="AHF80881.1"/>
    </source>
</evidence>
<dbReference type="GO" id="GO:0005524">
    <property type="term" value="F:ATP binding"/>
    <property type="evidence" value="ECO:0007669"/>
    <property type="project" value="UniProtKB-KW"/>
</dbReference>
<protein>
    <recommendedName>
        <fullName evidence="3">KaiC domain-containing protein</fullName>
    </recommendedName>
</protein>
<evidence type="ECO:0000313" key="5">
    <source>
        <dbReference type="Proteomes" id="UP000019027"/>
    </source>
</evidence>
<dbReference type="Pfam" id="PF06745">
    <property type="entry name" value="ATPase"/>
    <property type="match status" value="1"/>
</dbReference>
<dbReference type="Gene3D" id="3.40.50.300">
    <property type="entry name" value="P-loop containing nucleotide triphosphate hydrolases"/>
    <property type="match status" value="1"/>
</dbReference>
<dbReference type="InterPro" id="IPR027417">
    <property type="entry name" value="P-loop_NTPase"/>
</dbReference>
<evidence type="ECO:0000259" key="3">
    <source>
        <dbReference type="PROSITE" id="PS51146"/>
    </source>
</evidence>
<proteinExistence type="predicted"/>
<dbReference type="PANTHER" id="PTHR43637">
    <property type="entry name" value="UPF0273 PROTEIN TM_0370"/>
    <property type="match status" value="1"/>
</dbReference>
<dbReference type="InterPro" id="IPR014774">
    <property type="entry name" value="KaiC-like_dom"/>
</dbReference>
<dbReference type="InterPro" id="IPR025662">
    <property type="entry name" value="Sigma_54_int_dom_ATP-bd_1"/>
</dbReference>
<keyword evidence="5" id="KW-1185">Reference proteome</keyword>
<dbReference type="PROSITE" id="PS00675">
    <property type="entry name" value="SIGMA54_INTERACT_1"/>
    <property type="match status" value="1"/>
</dbReference>
<dbReference type="InterPro" id="IPR010624">
    <property type="entry name" value="KaiC_dom"/>
</dbReference>
<dbReference type="PROSITE" id="PS51146">
    <property type="entry name" value="KAIC"/>
    <property type="match status" value="1"/>
</dbReference>